<dbReference type="EMBL" id="JARKIE010000036">
    <property type="protein sequence ID" value="KAJ7695924.1"/>
    <property type="molecule type" value="Genomic_DNA"/>
</dbReference>
<dbReference type="AlphaFoldDB" id="A0AAD7GL13"/>
<protein>
    <submittedName>
        <fullName evidence="1">Uncharacterized protein</fullName>
    </submittedName>
</protein>
<gene>
    <name evidence="1" type="ORF">B0H17DRAFT_1131119</name>
</gene>
<keyword evidence="2" id="KW-1185">Reference proteome</keyword>
<name>A0AAD7GL13_MYCRO</name>
<evidence type="ECO:0000313" key="1">
    <source>
        <dbReference type="EMBL" id="KAJ7695924.1"/>
    </source>
</evidence>
<organism evidence="1 2">
    <name type="scientific">Mycena rosella</name>
    <name type="common">Pink bonnet</name>
    <name type="synonym">Agaricus rosellus</name>
    <dbReference type="NCBI Taxonomy" id="1033263"/>
    <lineage>
        <taxon>Eukaryota</taxon>
        <taxon>Fungi</taxon>
        <taxon>Dikarya</taxon>
        <taxon>Basidiomycota</taxon>
        <taxon>Agaricomycotina</taxon>
        <taxon>Agaricomycetes</taxon>
        <taxon>Agaricomycetidae</taxon>
        <taxon>Agaricales</taxon>
        <taxon>Marasmiineae</taxon>
        <taxon>Mycenaceae</taxon>
        <taxon>Mycena</taxon>
    </lineage>
</organism>
<reference evidence="1" key="1">
    <citation type="submission" date="2023-03" db="EMBL/GenBank/DDBJ databases">
        <title>Massive genome expansion in bonnet fungi (Mycena s.s.) driven by repeated elements and novel gene families across ecological guilds.</title>
        <authorList>
            <consortium name="Lawrence Berkeley National Laboratory"/>
            <person name="Harder C.B."/>
            <person name="Miyauchi S."/>
            <person name="Viragh M."/>
            <person name="Kuo A."/>
            <person name="Thoen E."/>
            <person name="Andreopoulos B."/>
            <person name="Lu D."/>
            <person name="Skrede I."/>
            <person name="Drula E."/>
            <person name="Henrissat B."/>
            <person name="Morin E."/>
            <person name="Kohler A."/>
            <person name="Barry K."/>
            <person name="LaButti K."/>
            <person name="Morin E."/>
            <person name="Salamov A."/>
            <person name="Lipzen A."/>
            <person name="Mereny Z."/>
            <person name="Hegedus B."/>
            <person name="Baldrian P."/>
            <person name="Stursova M."/>
            <person name="Weitz H."/>
            <person name="Taylor A."/>
            <person name="Grigoriev I.V."/>
            <person name="Nagy L.G."/>
            <person name="Martin F."/>
            <person name="Kauserud H."/>
        </authorList>
    </citation>
    <scope>NUCLEOTIDE SEQUENCE</scope>
    <source>
        <strain evidence="1">CBHHK067</strain>
    </source>
</reference>
<dbReference type="Proteomes" id="UP001221757">
    <property type="component" value="Unassembled WGS sequence"/>
</dbReference>
<accession>A0AAD7GL13</accession>
<evidence type="ECO:0000313" key="2">
    <source>
        <dbReference type="Proteomes" id="UP001221757"/>
    </source>
</evidence>
<proteinExistence type="predicted"/>
<comment type="caution">
    <text evidence="1">The sequence shown here is derived from an EMBL/GenBank/DDBJ whole genome shotgun (WGS) entry which is preliminary data.</text>
</comment>
<sequence>MSKQDSTILRIPLNSSLIKEHLPALQIMVTYGKSKDERGNIELIRPIASQEAASEAQERIHSLLEECGVSTPAVFHAIRATRSLISGSFNVAVLAPTAFKPNDLDMYMPGNQERQILAFVGAWGYTETSASDVQYPGRLGIKKIYWFTKNASKINIMIVRGSNTAIAVFLFHSSIVMNFLCDKGLYCSYLELTTHGLNIINTSVLVDTSSMECTIRCLNKYASRGITTKTELSKFESFEGHICQIDGNCPSTIQFVHNEHGLFYHMPQYSEDAEDTELLPFDEIDTVAWRLGGDMCGQSTEWKEAYVVSTNLHELRQSQQEDERTT</sequence>